<feature type="non-terminal residue" evidence="3">
    <location>
        <position position="198"/>
    </location>
</feature>
<feature type="region of interest" description="Disordered" evidence="1">
    <location>
        <begin position="156"/>
        <end position="181"/>
    </location>
</feature>
<gene>
    <name evidence="3" type="ORF">IPOD504_LOCUS7339</name>
</gene>
<keyword evidence="4" id="KW-1185">Reference proteome</keyword>
<protein>
    <submittedName>
        <fullName evidence="3">Uncharacterized protein</fullName>
    </submittedName>
</protein>
<evidence type="ECO:0000256" key="1">
    <source>
        <dbReference type="SAM" id="MobiDB-lite"/>
    </source>
</evidence>
<sequence length="198" mass="23191">MLGAVLALTALATLIIKDANSLKIGEFAIEGLLDSMQRKLLTDREMKHSNIYIIPVNKNEKNVKYVNKLIDDIEYWKSNDDWSRKSSDYNEFKDLENYSKFYLVLNNLLNKEDSNSIKKLISKLLASKRVKTKNEQRKHLYKGFAIKHNLLPNHRRRDSNEYASYEQKRSNNRNKEFIGGRTGIPYAGNRHVYEKGYK</sequence>
<evidence type="ECO:0000313" key="3">
    <source>
        <dbReference type="EMBL" id="CAH2050255.1"/>
    </source>
</evidence>
<organism evidence="3 4">
    <name type="scientific">Iphiclides podalirius</name>
    <name type="common">scarce swallowtail</name>
    <dbReference type="NCBI Taxonomy" id="110791"/>
    <lineage>
        <taxon>Eukaryota</taxon>
        <taxon>Metazoa</taxon>
        <taxon>Ecdysozoa</taxon>
        <taxon>Arthropoda</taxon>
        <taxon>Hexapoda</taxon>
        <taxon>Insecta</taxon>
        <taxon>Pterygota</taxon>
        <taxon>Neoptera</taxon>
        <taxon>Endopterygota</taxon>
        <taxon>Lepidoptera</taxon>
        <taxon>Glossata</taxon>
        <taxon>Ditrysia</taxon>
        <taxon>Papilionoidea</taxon>
        <taxon>Papilionidae</taxon>
        <taxon>Papilioninae</taxon>
        <taxon>Iphiclides</taxon>
    </lineage>
</organism>
<evidence type="ECO:0000256" key="2">
    <source>
        <dbReference type="SAM" id="SignalP"/>
    </source>
</evidence>
<feature type="chain" id="PRO_5045157100" evidence="2">
    <location>
        <begin position="22"/>
        <end position="198"/>
    </location>
</feature>
<proteinExistence type="predicted"/>
<dbReference type="Proteomes" id="UP000837857">
    <property type="component" value="Chromosome 2"/>
</dbReference>
<name>A0ABN8IB25_9NEOP</name>
<feature type="signal peptide" evidence="2">
    <location>
        <begin position="1"/>
        <end position="21"/>
    </location>
</feature>
<keyword evidence="2" id="KW-0732">Signal</keyword>
<accession>A0ABN8IB25</accession>
<reference evidence="3" key="1">
    <citation type="submission" date="2022-03" db="EMBL/GenBank/DDBJ databases">
        <authorList>
            <person name="Martin H S."/>
        </authorList>
    </citation>
    <scope>NUCLEOTIDE SEQUENCE</scope>
</reference>
<feature type="compositionally biased region" description="Basic and acidic residues" evidence="1">
    <location>
        <begin position="166"/>
        <end position="178"/>
    </location>
</feature>
<dbReference type="EMBL" id="OW152814">
    <property type="protein sequence ID" value="CAH2050255.1"/>
    <property type="molecule type" value="Genomic_DNA"/>
</dbReference>
<evidence type="ECO:0000313" key="4">
    <source>
        <dbReference type="Proteomes" id="UP000837857"/>
    </source>
</evidence>